<dbReference type="Gene3D" id="3.80.10.10">
    <property type="entry name" value="Ribonuclease Inhibitor"/>
    <property type="match status" value="2"/>
</dbReference>
<reference evidence="1 2" key="1">
    <citation type="submission" date="2019-02" db="EMBL/GenBank/DDBJ databases">
        <title>Deep-cultivation of Planctomycetes and their phenomic and genomic characterization uncovers novel biology.</title>
        <authorList>
            <person name="Wiegand S."/>
            <person name="Jogler M."/>
            <person name="Boedeker C."/>
            <person name="Pinto D."/>
            <person name="Vollmers J."/>
            <person name="Rivas-Marin E."/>
            <person name="Kohn T."/>
            <person name="Peeters S.H."/>
            <person name="Heuer A."/>
            <person name="Rast P."/>
            <person name="Oberbeckmann S."/>
            <person name="Bunk B."/>
            <person name="Jeske O."/>
            <person name="Meyerdierks A."/>
            <person name="Storesund J.E."/>
            <person name="Kallscheuer N."/>
            <person name="Luecker S."/>
            <person name="Lage O.M."/>
            <person name="Pohl T."/>
            <person name="Merkel B.J."/>
            <person name="Hornburger P."/>
            <person name="Mueller R.-W."/>
            <person name="Bruemmer F."/>
            <person name="Labrenz M."/>
            <person name="Spormann A.M."/>
            <person name="Op den Camp H."/>
            <person name="Overmann J."/>
            <person name="Amann R."/>
            <person name="Jetten M.S.M."/>
            <person name="Mascher T."/>
            <person name="Medema M.H."/>
            <person name="Devos D.P."/>
            <person name="Kaster A.-K."/>
            <person name="Ovreas L."/>
            <person name="Rohde M."/>
            <person name="Galperin M.Y."/>
            <person name="Jogler C."/>
        </authorList>
    </citation>
    <scope>NUCLEOTIDE SEQUENCE [LARGE SCALE GENOMIC DNA]</scope>
    <source>
        <strain evidence="1 2">Pan181</strain>
    </source>
</reference>
<sequence>MADEQNAINQLNSYNEVSYESRGMGIGGFLLHLSLEDPSGLQVVVGIDAEVAGITDSQIDNLRNMRFIESLILARNSLTDRSVKSIVESRFADRLNYLELGNTDITNESLSDLSRLGSLQFLGLNSTGVSDEGIVKLRVLTNLKTLTLCDTDITDLGLEYLGQYLKLKEVDITSTQCTAAGIERFISLQAPNANKVLIGVTNLGLTEEWKESVRKSYPWVRFLD</sequence>
<protein>
    <submittedName>
        <fullName evidence="1">Leucine Rich repeats (2 copies)</fullName>
    </submittedName>
</protein>
<dbReference type="GO" id="GO:0019005">
    <property type="term" value="C:SCF ubiquitin ligase complex"/>
    <property type="evidence" value="ECO:0007669"/>
    <property type="project" value="TreeGrafter"/>
</dbReference>
<dbReference type="InterPro" id="IPR001611">
    <property type="entry name" value="Leu-rich_rpt"/>
</dbReference>
<accession>A0A518ALQ2</accession>
<dbReference type="SUPFAM" id="SSF52047">
    <property type="entry name" value="RNI-like"/>
    <property type="match status" value="1"/>
</dbReference>
<proteinExistence type="predicted"/>
<dbReference type="InterPro" id="IPR032675">
    <property type="entry name" value="LRR_dom_sf"/>
</dbReference>
<dbReference type="PANTHER" id="PTHR13318">
    <property type="entry name" value="PARTNER OF PAIRED, ISOFORM B-RELATED"/>
    <property type="match status" value="1"/>
</dbReference>
<organism evidence="1 2">
    <name type="scientific">Aeoliella mucimassa</name>
    <dbReference type="NCBI Taxonomy" id="2527972"/>
    <lineage>
        <taxon>Bacteria</taxon>
        <taxon>Pseudomonadati</taxon>
        <taxon>Planctomycetota</taxon>
        <taxon>Planctomycetia</taxon>
        <taxon>Pirellulales</taxon>
        <taxon>Lacipirellulaceae</taxon>
        <taxon>Aeoliella</taxon>
    </lineage>
</organism>
<dbReference type="GO" id="GO:0031146">
    <property type="term" value="P:SCF-dependent proteasomal ubiquitin-dependent protein catabolic process"/>
    <property type="evidence" value="ECO:0007669"/>
    <property type="project" value="TreeGrafter"/>
</dbReference>
<gene>
    <name evidence="1" type="ORF">Pan181_18530</name>
</gene>
<evidence type="ECO:0000313" key="2">
    <source>
        <dbReference type="Proteomes" id="UP000315750"/>
    </source>
</evidence>
<dbReference type="AlphaFoldDB" id="A0A518ALQ2"/>
<keyword evidence="2" id="KW-1185">Reference proteome</keyword>
<dbReference type="Proteomes" id="UP000315750">
    <property type="component" value="Chromosome"/>
</dbReference>
<evidence type="ECO:0000313" key="1">
    <source>
        <dbReference type="EMBL" id="QDU55660.1"/>
    </source>
</evidence>
<dbReference type="KEGG" id="amuc:Pan181_18530"/>
<name>A0A518ALQ2_9BACT</name>
<dbReference type="EMBL" id="CP036278">
    <property type="protein sequence ID" value="QDU55660.1"/>
    <property type="molecule type" value="Genomic_DNA"/>
</dbReference>
<dbReference type="Pfam" id="PF13516">
    <property type="entry name" value="LRR_6"/>
    <property type="match status" value="1"/>
</dbReference>